<evidence type="ECO:0000313" key="3">
    <source>
        <dbReference type="EMBL" id="GAA2737570.1"/>
    </source>
</evidence>
<organism evidence="3 4">
    <name type="scientific">Pedococcus aerophilus</name>
    <dbReference type="NCBI Taxonomy" id="436356"/>
    <lineage>
        <taxon>Bacteria</taxon>
        <taxon>Bacillati</taxon>
        <taxon>Actinomycetota</taxon>
        <taxon>Actinomycetes</taxon>
        <taxon>Micrococcales</taxon>
        <taxon>Intrasporangiaceae</taxon>
        <taxon>Pedococcus</taxon>
    </lineage>
</organism>
<evidence type="ECO:0000256" key="2">
    <source>
        <dbReference type="SAM" id="SignalP"/>
    </source>
</evidence>
<feature type="chain" id="PRO_5046340258" evidence="2">
    <location>
        <begin position="22"/>
        <end position="92"/>
    </location>
</feature>
<name>A0ABN3URG2_9MICO</name>
<dbReference type="Proteomes" id="UP001501326">
    <property type="component" value="Unassembled WGS sequence"/>
</dbReference>
<comment type="caution">
    <text evidence="3">The sequence shown here is derived from an EMBL/GenBank/DDBJ whole genome shotgun (WGS) entry which is preliminary data.</text>
</comment>
<gene>
    <name evidence="3" type="ORF">GCM10009867_25250</name>
</gene>
<accession>A0ABN3URG2</accession>
<proteinExistence type="predicted"/>
<sequence length="92" mass="8911">MVVAGAALAPGAAATAAAAAAAPVPAAARNVRRVASDMRISFAGRDRLVAAALGGASRRMRGSDAGVTHLTFGALSGPDGSVSEKVASPAQR</sequence>
<evidence type="ECO:0000313" key="4">
    <source>
        <dbReference type="Proteomes" id="UP001501326"/>
    </source>
</evidence>
<feature type="region of interest" description="Disordered" evidence="1">
    <location>
        <begin position="73"/>
        <end position="92"/>
    </location>
</feature>
<keyword evidence="4" id="KW-1185">Reference proteome</keyword>
<reference evidence="3 4" key="1">
    <citation type="journal article" date="2019" name="Int. J. Syst. Evol. Microbiol.">
        <title>The Global Catalogue of Microorganisms (GCM) 10K type strain sequencing project: providing services to taxonomists for standard genome sequencing and annotation.</title>
        <authorList>
            <consortium name="The Broad Institute Genomics Platform"/>
            <consortium name="The Broad Institute Genome Sequencing Center for Infectious Disease"/>
            <person name="Wu L."/>
            <person name="Ma J."/>
        </authorList>
    </citation>
    <scope>NUCLEOTIDE SEQUENCE [LARGE SCALE GENOMIC DNA]</scope>
    <source>
        <strain evidence="3 4">JCM 16378</strain>
    </source>
</reference>
<dbReference type="EMBL" id="BAAARN010000003">
    <property type="protein sequence ID" value="GAA2737570.1"/>
    <property type="molecule type" value="Genomic_DNA"/>
</dbReference>
<protein>
    <submittedName>
        <fullName evidence="3">Uncharacterized protein</fullName>
    </submittedName>
</protein>
<keyword evidence="2" id="KW-0732">Signal</keyword>
<evidence type="ECO:0000256" key="1">
    <source>
        <dbReference type="SAM" id="MobiDB-lite"/>
    </source>
</evidence>
<feature type="signal peptide" evidence="2">
    <location>
        <begin position="1"/>
        <end position="21"/>
    </location>
</feature>